<keyword evidence="3" id="KW-1185">Reference proteome</keyword>
<organism evidence="2 3">
    <name type="scientific">Mycena alexandri</name>
    <dbReference type="NCBI Taxonomy" id="1745969"/>
    <lineage>
        <taxon>Eukaryota</taxon>
        <taxon>Fungi</taxon>
        <taxon>Dikarya</taxon>
        <taxon>Basidiomycota</taxon>
        <taxon>Agaricomycotina</taxon>
        <taxon>Agaricomycetes</taxon>
        <taxon>Agaricomycetidae</taxon>
        <taxon>Agaricales</taxon>
        <taxon>Marasmiineae</taxon>
        <taxon>Mycenaceae</taxon>
        <taxon>Mycena</taxon>
    </lineage>
</organism>
<accession>A0AAD6TB50</accession>
<comment type="caution">
    <text evidence="2">The sequence shown here is derived from an EMBL/GenBank/DDBJ whole genome shotgun (WGS) entry which is preliminary data.</text>
</comment>
<dbReference type="AlphaFoldDB" id="A0AAD6TB50"/>
<dbReference type="Proteomes" id="UP001218188">
    <property type="component" value="Unassembled WGS sequence"/>
</dbReference>
<evidence type="ECO:0000256" key="1">
    <source>
        <dbReference type="SAM" id="MobiDB-lite"/>
    </source>
</evidence>
<feature type="compositionally biased region" description="Acidic residues" evidence="1">
    <location>
        <begin position="523"/>
        <end position="535"/>
    </location>
</feature>
<evidence type="ECO:0008006" key="4">
    <source>
        <dbReference type="Google" id="ProtNLM"/>
    </source>
</evidence>
<proteinExistence type="predicted"/>
<feature type="region of interest" description="Disordered" evidence="1">
    <location>
        <begin position="521"/>
        <end position="557"/>
    </location>
</feature>
<reference evidence="2" key="1">
    <citation type="submission" date="2023-03" db="EMBL/GenBank/DDBJ databases">
        <title>Massive genome expansion in bonnet fungi (Mycena s.s.) driven by repeated elements and novel gene families across ecological guilds.</title>
        <authorList>
            <consortium name="Lawrence Berkeley National Laboratory"/>
            <person name="Harder C.B."/>
            <person name="Miyauchi S."/>
            <person name="Viragh M."/>
            <person name="Kuo A."/>
            <person name="Thoen E."/>
            <person name="Andreopoulos B."/>
            <person name="Lu D."/>
            <person name="Skrede I."/>
            <person name="Drula E."/>
            <person name="Henrissat B."/>
            <person name="Morin E."/>
            <person name="Kohler A."/>
            <person name="Barry K."/>
            <person name="LaButti K."/>
            <person name="Morin E."/>
            <person name="Salamov A."/>
            <person name="Lipzen A."/>
            <person name="Mereny Z."/>
            <person name="Hegedus B."/>
            <person name="Baldrian P."/>
            <person name="Stursova M."/>
            <person name="Weitz H."/>
            <person name="Taylor A."/>
            <person name="Grigoriev I.V."/>
            <person name="Nagy L.G."/>
            <person name="Martin F."/>
            <person name="Kauserud H."/>
        </authorList>
    </citation>
    <scope>NUCLEOTIDE SEQUENCE</scope>
    <source>
        <strain evidence="2">CBHHK200</strain>
    </source>
</reference>
<feature type="non-terminal residue" evidence="2">
    <location>
        <position position="557"/>
    </location>
</feature>
<protein>
    <recommendedName>
        <fullName evidence="4">MULE transposase domain-containing protein</fullName>
    </recommendedName>
</protein>
<name>A0AAD6TB50_9AGAR</name>
<evidence type="ECO:0000313" key="2">
    <source>
        <dbReference type="EMBL" id="KAJ7041770.1"/>
    </source>
</evidence>
<dbReference type="EMBL" id="JARJCM010000015">
    <property type="protein sequence ID" value="KAJ7041770.1"/>
    <property type="molecule type" value="Genomic_DNA"/>
</dbReference>
<evidence type="ECO:0000313" key="3">
    <source>
        <dbReference type="Proteomes" id="UP001218188"/>
    </source>
</evidence>
<gene>
    <name evidence="2" type="ORF">C8F04DRAFT_1031132</name>
</gene>
<sequence>MAPTRVCKKCRHEKDISSHNWKAKFGKNGFGITANCRRCLDQAANTMRQNRGAPEKENLEDENDASDFIGVDALAVDAYLEALSDAGDINVFSALVDISSLLEDQDEIEDIEEREIAHKLARLVWEAIGYRFLYHSSHPFRNSATTRFEYNCAQSSSRQHKPKKSATAKGRDRAQFDTFSCQGWLTIWATSGDTKYFVRVRHNECHQQYVSIDIPEDVEKYITDNPNMRAPQLWKEEILKSYPQPDFTKKAVYNIWAQQQQKNWRRHDNEVESARILLKEFSAHGSMYEAEPIPVPQDQNDGLTAICFALPSLLKKWGGQIREMALDSTFNTNKAGFECYALLGEVFGSGLPLGFLFLKSKNPEPGKKELYIRSLIKHFVQTWEIKTIQFLSDKDITEINGALAELPDEVKYQVCFWHSIRIVRGRLSVLGRHPAFYDADEAFKEFDWIDRLFVPQDQLDPSLRTEDRLKVAQQVIPTIKVRLAGQLLSTAPARPKIRINGNLKSVGQADTDAAALEKFVSSLDDDEEDLEEDPDAVDRWDGPASWFEPGETSFATD</sequence>